<feature type="transmembrane region" description="Helical" evidence="1">
    <location>
        <begin position="94"/>
        <end position="116"/>
    </location>
</feature>
<feature type="transmembrane region" description="Helical" evidence="1">
    <location>
        <begin position="29"/>
        <end position="49"/>
    </location>
</feature>
<feature type="transmembrane region" description="Helical" evidence="1">
    <location>
        <begin position="55"/>
        <end position="73"/>
    </location>
</feature>
<dbReference type="Gene3D" id="3.20.20.450">
    <property type="entry name" value="EAL domain"/>
    <property type="match status" value="1"/>
</dbReference>
<dbReference type="SMART" id="SM00267">
    <property type="entry name" value="GGDEF"/>
    <property type="match status" value="1"/>
</dbReference>
<dbReference type="PROSITE" id="PS50887">
    <property type="entry name" value="GGDEF"/>
    <property type="match status" value="1"/>
</dbReference>
<dbReference type="Gene3D" id="3.30.70.270">
    <property type="match status" value="1"/>
</dbReference>
<keyword evidence="1" id="KW-0472">Membrane</keyword>
<dbReference type="Pfam" id="PF00990">
    <property type="entry name" value="GGDEF"/>
    <property type="match status" value="1"/>
</dbReference>
<dbReference type="PANTHER" id="PTHR44757">
    <property type="entry name" value="DIGUANYLATE CYCLASE DGCP"/>
    <property type="match status" value="1"/>
</dbReference>
<feature type="domain" description="EAL" evidence="2">
    <location>
        <begin position="391"/>
        <end position="641"/>
    </location>
</feature>
<keyword evidence="1" id="KW-0812">Transmembrane</keyword>
<evidence type="ECO:0000256" key="1">
    <source>
        <dbReference type="SAM" id="Phobius"/>
    </source>
</evidence>
<dbReference type="AlphaFoldDB" id="A0A1H1TSR1"/>
<evidence type="ECO:0000313" key="4">
    <source>
        <dbReference type="EMBL" id="SDS63252.1"/>
    </source>
</evidence>
<dbReference type="NCBIfam" id="TIGR00254">
    <property type="entry name" value="GGDEF"/>
    <property type="match status" value="1"/>
</dbReference>
<keyword evidence="5" id="KW-1185">Reference proteome</keyword>
<evidence type="ECO:0000313" key="5">
    <source>
        <dbReference type="Proteomes" id="UP000199524"/>
    </source>
</evidence>
<feature type="transmembrane region" description="Helical" evidence="1">
    <location>
        <begin position="148"/>
        <end position="166"/>
    </location>
</feature>
<dbReference type="InterPro" id="IPR029787">
    <property type="entry name" value="Nucleotide_cyclase"/>
</dbReference>
<dbReference type="SUPFAM" id="SSF55073">
    <property type="entry name" value="Nucleotide cyclase"/>
    <property type="match status" value="1"/>
</dbReference>
<reference evidence="5" key="1">
    <citation type="submission" date="2016-10" db="EMBL/GenBank/DDBJ databases">
        <authorList>
            <person name="Varghese N."/>
            <person name="Submissions S."/>
        </authorList>
    </citation>
    <scope>NUCLEOTIDE SEQUENCE [LARGE SCALE GENOMIC DNA]</scope>
    <source>
        <strain evidence="5">ATCC 23835</strain>
    </source>
</reference>
<dbReference type="PANTHER" id="PTHR44757:SF2">
    <property type="entry name" value="BIOFILM ARCHITECTURE MAINTENANCE PROTEIN MBAA"/>
    <property type="match status" value="1"/>
</dbReference>
<proteinExistence type="predicted"/>
<dbReference type="InterPro" id="IPR043128">
    <property type="entry name" value="Rev_trsase/Diguanyl_cyclase"/>
</dbReference>
<dbReference type="InterPro" id="IPR052155">
    <property type="entry name" value="Biofilm_reg_signaling"/>
</dbReference>
<protein>
    <submittedName>
        <fullName evidence="4">Diguanylate cyclase/phosphodiesterase</fullName>
    </submittedName>
</protein>
<dbReference type="CDD" id="cd01948">
    <property type="entry name" value="EAL"/>
    <property type="match status" value="1"/>
</dbReference>
<dbReference type="InterPro" id="IPR001633">
    <property type="entry name" value="EAL_dom"/>
</dbReference>
<accession>A0A1H1TSR1</accession>
<dbReference type="CDD" id="cd01949">
    <property type="entry name" value="GGDEF"/>
    <property type="match status" value="1"/>
</dbReference>
<dbReference type="PROSITE" id="PS50883">
    <property type="entry name" value="EAL"/>
    <property type="match status" value="1"/>
</dbReference>
<dbReference type="Proteomes" id="UP000199524">
    <property type="component" value="Chromosome I"/>
</dbReference>
<feature type="transmembrane region" description="Helical" evidence="1">
    <location>
        <begin position="172"/>
        <end position="191"/>
    </location>
</feature>
<dbReference type="SMART" id="SM00052">
    <property type="entry name" value="EAL"/>
    <property type="match status" value="1"/>
</dbReference>
<sequence>MPGPFKKLQILMSLPLDNPRLLKAQYIALARQLPLMYFILIVNTWALVATHVESAPLWLSLYIPVAMTLICGIRGTMWWRMRHHPPAPELILRALVRTTLLAPPIATAFALWSVALFPYGDIYAQSHVAFYMAITVIGVIFSMMHLRPAAQSTALIVNLVFVVFFSTMGNSAFLATALNVVLVSITMLVILNNHYRAFTRLVDAQAQAEQLSDENLRLANEDSLTGLPNRRQFFTTLDTEMAKAQASGSRLAVGIIDLDGFKPVNDQFGHSVGDRLLAQVGQRLNGLLEDNMHLARLGGDEFALILSNDASDQTLVSFGQRVCEALATPFLLTDLPVQIGGSLGMATFPDMATNAIEAFEYADYALYHSKRTSRGSMSMFTASHHQQLLHEGVTEQALRRADIEQEFHLVFQPVIDLRTRRTVSFEALARWHSPKLGDVSPYRFIPVAERIGLINRLTPPLLRKALATANGWPADIRLSFNLSAHDCASDEVAQQIVEVIVASGFDPRRLDLEITETATMQDIPQVQRTIDGFRRLGCGISLDDFGTGYSSLSQLHSLAFTKIKIDRSFVTGLHEKPASYKIVKSLVALSLDMQLECIVEGVETRHELDALISLGCSLVQGYFYSKPMSPASVDAWLDQENTTERVEC</sequence>
<feature type="transmembrane region" description="Helical" evidence="1">
    <location>
        <begin position="122"/>
        <end position="141"/>
    </location>
</feature>
<dbReference type="SUPFAM" id="SSF141868">
    <property type="entry name" value="EAL domain-like"/>
    <property type="match status" value="1"/>
</dbReference>
<dbReference type="InterPro" id="IPR035919">
    <property type="entry name" value="EAL_sf"/>
</dbReference>
<organism evidence="4 5">
    <name type="scientific">Pseudomonas asplenii</name>
    <dbReference type="NCBI Taxonomy" id="53407"/>
    <lineage>
        <taxon>Bacteria</taxon>
        <taxon>Pseudomonadati</taxon>
        <taxon>Pseudomonadota</taxon>
        <taxon>Gammaproteobacteria</taxon>
        <taxon>Pseudomonadales</taxon>
        <taxon>Pseudomonadaceae</taxon>
        <taxon>Pseudomonas</taxon>
    </lineage>
</organism>
<dbReference type="EMBL" id="LT629777">
    <property type="protein sequence ID" value="SDS63252.1"/>
    <property type="molecule type" value="Genomic_DNA"/>
</dbReference>
<feature type="domain" description="GGDEF" evidence="3">
    <location>
        <begin position="249"/>
        <end position="382"/>
    </location>
</feature>
<evidence type="ECO:0000259" key="3">
    <source>
        <dbReference type="PROSITE" id="PS50887"/>
    </source>
</evidence>
<dbReference type="InterPro" id="IPR000160">
    <property type="entry name" value="GGDEF_dom"/>
</dbReference>
<keyword evidence="1" id="KW-1133">Transmembrane helix</keyword>
<dbReference type="Pfam" id="PF00563">
    <property type="entry name" value="EAL"/>
    <property type="match status" value="1"/>
</dbReference>
<evidence type="ECO:0000259" key="2">
    <source>
        <dbReference type="PROSITE" id="PS50883"/>
    </source>
</evidence>
<name>A0A1H1TSR1_9PSED</name>
<gene>
    <name evidence="4" type="ORF">SAMN05216598_2211</name>
</gene>